<sequence length="127" mass="15073">MKQFKFFFIILLICICLLITHISFKKKGIEKTLDEHIASLNIKKEMVDKTVFKYNFKNNAYSKFVWIKGAPDNYYYVFDYALPSAWLEYMLTHPITNESDRFSDTVYINGNVSDFNSKLANELKKYH</sequence>
<comment type="caution">
    <text evidence="2">The sequence shown here is derived from an EMBL/GenBank/DDBJ whole genome shotgun (WGS) entry which is preliminary data.</text>
</comment>
<protein>
    <submittedName>
        <fullName evidence="2">Uncharacterized protein</fullName>
    </submittedName>
</protein>
<gene>
    <name evidence="2" type="ORF">DOK76_12920</name>
</gene>
<evidence type="ECO:0000313" key="2">
    <source>
        <dbReference type="EMBL" id="MBO0477968.1"/>
    </source>
</evidence>
<proteinExistence type="predicted"/>
<evidence type="ECO:0000256" key="1">
    <source>
        <dbReference type="SAM" id="Phobius"/>
    </source>
</evidence>
<dbReference type="EMBL" id="JAFLVX010000046">
    <property type="protein sequence ID" value="MBO0477968.1"/>
    <property type="molecule type" value="Genomic_DNA"/>
</dbReference>
<keyword evidence="1" id="KW-0812">Transmembrane</keyword>
<reference evidence="2 3" key="1">
    <citation type="submission" date="2021-03" db="EMBL/GenBank/DDBJ databases">
        <title>Enterococcal diversity collection.</title>
        <authorList>
            <person name="Gilmore M.S."/>
            <person name="Schwartzman J."/>
            <person name="Van Tyne D."/>
            <person name="Martin M."/>
            <person name="Earl A.M."/>
            <person name="Manson A.L."/>
            <person name="Straub T."/>
            <person name="Salamzade R."/>
            <person name="Saavedra J."/>
            <person name="Lebreton F."/>
            <person name="Prichula J."/>
            <person name="Schaufler K."/>
            <person name="Gaca A."/>
            <person name="Sgardioli B."/>
            <person name="Wagenaar J."/>
            <person name="Strong T."/>
        </authorList>
    </citation>
    <scope>NUCLEOTIDE SEQUENCE [LARGE SCALE GENOMIC DNA]</scope>
    <source>
        <strain evidence="2 3">DIV0080</strain>
    </source>
</reference>
<dbReference type="RefSeq" id="WP_206968422.1">
    <property type="nucleotide sequence ID" value="NZ_JAFLVX010000046.1"/>
</dbReference>
<evidence type="ECO:0000313" key="3">
    <source>
        <dbReference type="Proteomes" id="UP000664857"/>
    </source>
</evidence>
<keyword evidence="1" id="KW-0472">Membrane</keyword>
<name>A0ABS3HW34_9ENTE</name>
<keyword evidence="3" id="KW-1185">Reference proteome</keyword>
<accession>A0ABS3HW34</accession>
<organism evidence="2 3">
    <name type="scientific">Candidatus Vagococcus giribetii</name>
    <dbReference type="NCBI Taxonomy" id="2230876"/>
    <lineage>
        <taxon>Bacteria</taxon>
        <taxon>Bacillati</taxon>
        <taxon>Bacillota</taxon>
        <taxon>Bacilli</taxon>
        <taxon>Lactobacillales</taxon>
        <taxon>Enterococcaceae</taxon>
        <taxon>Vagococcus</taxon>
    </lineage>
</organism>
<dbReference type="Proteomes" id="UP000664857">
    <property type="component" value="Unassembled WGS sequence"/>
</dbReference>
<keyword evidence="1" id="KW-1133">Transmembrane helix</keyword>
<feature type="transmembrane region" description="Helical" evidence="1">
    <location>
        <begin position="6"/>
        <end position="24"/>
    </location>
</feature>